<protein>
    <submittedName>
        <fullName evidence="2">Flavin-nucleotide-binding protein</fullName>
    </submittedName>
</protein>
<gene>
    <name evidence="2" type="ORF">Q428_10350</name>
</gene>
<evidence type="ECO:0000259" key="1">
    <source>
        <dbReference type="Pfam" id="PF01243"/>
    </source>
</evidence>
<name>A0A017RVP2_9CLOT</name>
<dbReference type="AlphaFoldDB" id="A0A017RVP2"/>
<dbReference type="Pfam" id="PF01243">
    <property type="entry name" value="PNPOx_N"/>
    <property type="match status" value="1"/>
</dbReference>
<dbReference type="STRING" id="1403537.Q428_10350"/>
<sequence length="140" mass="16248">MEEFLNCHSTCTLSTASNKRVRGTPIEYNYKNNYIYLLTEGGEKFCNLLKNCSVSVSVYDNFQGMGKLAGMQIQGEAFLIDEKSREYKDVLNLRGINYENIIKLPITMNIIKIKLLKAEFIYSKFKSLGYDSKQIYYFTR</sequence>
<dbReference type="Proteomes" id="UP000019681">
    <property type="component" value="Unassembled WGS sequence"/>
</dbReference>
<keyword evidence="3" id="KW-1185">Reference proteome</keyword>
<dbReference type="SUPFAM" id="SSF50475">
    <property type="entry name" value="FMN-binding split barrel"/>
    <property type="match status" value="1"/>
</dbReference>
<dbReference type="InterPro" id="IPR011576">
    <property type="entry name" value="Pyridox_Oxase_N"/>
</dbReference>
<evidence type="ECO:0000313" key="3">
    <source>
        <dbReference type="Proteomes" id="UP000019681"/>
    </source>
</evidence>
<accession>A0A017RVP2</accession>
<organism evidence="2 3">
    <name type="scientific">Fervidicella metallireducens AeB</name>
    <dbReference type="NCBI Taxonomy" id="1403537"/>
    <lineage>
        <taxon>Bacteria</taxon>
        <taxon>Bacillati</taxon>
        <taxon>Bacillota</taxon>
        <taxon>Clostridia</taxon>
        <taxon>Eubacteriales</taxon>
        <taxon>Clostridiaceae</taxon>
        <taxon>Fervidicella</taxon>
    </lineage>
</organism>
<dbReference type="InterPro" id="IPR012349">
    <property type="entry name" value="Split_barrel_FMN-bd"/>
</dbReference>
<evidence type="ECO:0000313" key="2">
    <source>
        <dbReference type="EMBL" id="EYE87965.1"/>
    </source>
</evidence>
<proteinExistence type="predicted"/>
<comment type="caution">
    <text evidence="2">The sequence shown here is derived from an EMBL/GenBank/DDBJ whole genome shotgun (WGS) entry which is preliminary data.</text>
</comment>
<dbReference type="EMBL" id="AZQP01000032">
    <property type="protein sequence ID" value="EYE87965.1"/>
    <property type="molecule type" value="Genomic_DNA"/>
</dbReference>
<dbReference type="Gene3D" id="2.30.110.10">
    <property type="entry name" value="Electron Transport, Fmn-binding Protein, Chain A"/>
    <property type="match status" value="1"/>
</dbReference>
<reference evidence="2 3" key="1">
    <citation type="journal article" date="2014" name="Genome Announc.">
        <title>Draft Genome Sequence of Fervidicella metallireducens Strain AeBT, an Iron-Reducing Thermoanaerobe from the Great Artesian Basin.</title>
        <authorList>
            <person name="Patel B.K."/>
        </authorList>
    </citation>
    <scope>NUCLEOTIDE SEQUENCE [LARGE SCALE GENOMIC DNA]</scope>
    <source>
        <strain evidence="2 3">AeB</strain>
    </source>
</reference>
<feature type="domain" description="Pyridoxamine 5'-phosphate oxidase N-terminal" evidence="1">
    <location>
        <begin position="1"/>
        <end position="89"/>
    </location>
</feature>